<evidence type="ECO:0000313" key="2">
    <source>
        <dbReference type="Proteomes" id="UP000541426"/>
    </source>
</evidence>
<comment type="caution">
    <text evidence="1">The sequence shown here is derived from an EMBL/GenBank/DDBJ whole genome shotgun (WGS) entry which is preliminary data.</text>
</comment>
<dbReference type="AlphaFoldDB" id="A0A7W6DS33"/>
<name>A0A7W6DS33_9RHOB</name>
<gene>
    <name evidence="1" type="ORF">GGQ68_004143</name>
</gene>
<protein>
    <submittedName>
        <fullName evidence="1">Uncharacterized protein</fullName>
    </submittedName>
</protein>
<proteinExistence type="predicted"/>
<sequence length="155" mass="17391">MFQQVGQHGCIADIACRDADRADLQRFRVHTEVKLAPQAFLAPAMLARAPLSFTFRFDPGRVDQQVQRTRSSAIGDRDAQRLLAATQGAEVRHFPVKACQSQQAFDEPRRLPKGHTKQYLHRKTNLNCRIAELALAAAPAGRRGRPFHLGIKPDR</sequence>
<keyword evidence="2" id="KW-1185">Reference proteome</keyword>
<dbReference type="Proteomes" id="UP000541426">
    <property type="component" value="Unassembled WGS sequence"/>
</dbReference>
<reference evidence="1 2" key="1">
    <citation type="submission" date="2020-08" db="EMBL/GenBank/DDBJ databases">
        <title>Genomic Encyclopedia of Type Strains, Phase IV (KMG-IV): sequencing the most valuable type-strain genomes for metagenomic binning, comparative biology and taxonomic classification.</title>
        <authorList>
            <person name="Goeker M."/>
        </authorList>
    </citation>
    <scope>NUCLEOTIDE SEQUENCE [LARGE SCALE GENOMIC DNA]</scope>
    <source>
        <strain evidence="1 2">DSM 102235</strain>
    </source>
</reference>
<accession>A0A7W6DS33</accession>
<evidence type="ECO:0000313" key="1">
    <source>
        <dbReference type="EMBL" id="MBB3987789.1"/>
    </source>
</evidence>
<organism evidence="1 2">
    <name type="scientific">Sagittula marina</name>
    <dbReference type="NCBI Taxonomy" id="943940"/>
    <lineage>
        <taxon>Bacteria</taxon>
        <taxon>Pseudomonadati</taxon>
        <taxon>Pseudomonadota</taxon>
        <taxon>Alphaproteobacteria</taxon>
        <taxon>Rhodobacterales</taxon>
        <taxon>Roseobacteraceae</taxon>
        <taxon>Sagittula</taxon>
    </lineage>
</organism>
<dbReference type="EMBL" id="JACIEJ010000013">
    <property type="protein sequence ID" value="MBB3987789.1"/>
    <property type="molecule type" value="Genomic_DNA"/>
</dbReference>